<dbReference type="GO" id="GO:0005737">
    <property type="term" value="C:cytoplasm"/>
    <property type="evidence" value="ECO:0007669"/>
    <property type="project" value="TreeGrafter"/>
</dbReference>
<reference evidence="2 3" key="1">
    <citation type="journal article" date="2013" name="Biodegradation">
        <title>Occurrence of 4-tert-butylphenol (4-t-BP) biodegradation in an aquatic sample caused by the presence of Spirodela polyrrhiza and isolation of a 4-t-BP-utilizing bacterium.</title>
        <authorList>
            <person name="Ogata Y."/>
            <person name="Toyama T."/>
            <person name="Yu N."/>
            <person name="Wang X."/>
            <person name="Sei K."/>
            <person name="Ike M."/>
        </authorList>
    </citation>
    <scope>NUCLEOTIDE SEQUENCE [LARGE SCALE GENOMIC DNA]</scope>
    <source>
        <strain evidence="2 3">OMI</strain>
    </source>
</reference>
<accession>A0A292ZH74</accession>
<comment type="similarity">
    <text evidence="1">Belongs to the short-chain dehydrogenases/reductases (SDR) family.</text>
</comment>
<organism evidence="2 3">
    <name type="scientific">Sphingobium fuliginis (strain ATCC 27551)</name>
    <dbReference type="NCBI Taxonomy" id="336203"/>
    <lineage>
        <taxon>Bacteria</taxon>
        <taxon>Pseudomonadati</taxon>
        <taxon>Pseudomonadota</taxon>
        <taxon>Alphaproteobacteria</taxon>
        <taxon>Sphingomonadales</taxon>
        <taxon>Sphingomonadaceae</taxon>
        <taxon>Sphingobium</taxon>
    </lineage>
</organism>
<evidence type="ECO:0000313" key="2">
    <source>
        <dbReference type="EMBL" id="GAY22189.1"/>
    </source>
</evidence>
<dbReference type="AlphaFoldDB" id="A0A292ZH74"/>
<dbReference type="InterPro" id="IPR051468">
    <property type="entry name" value="Fungal_SecMetab_SDRs"/>
</dbReference>
<name>A0A292ZH74_SPHSA</name>
<dbReference type="Gene3D" id="3.40.50.720">
    <property type="entry name" value="NAD(P)-binding Rossmann-like Domain"/>
    <property type="match status" value="1"/>
</dbReference>
<dbReference type="EMBL" id="BEWI01000032">
    <property type="protein sequence ID" value="GAY22189.1"/>
    <property type="molecule type" value="Genomic_DNA"/>
</dbReference>
<dbReference type="GO" id="GO:0016491">
    <property type="term" value="F:oxidoreductase activity"/>
    <property type="evidence" value="ECO:0007669"/>
    <property type="project" value="TreeGrafter"/>
</dbReference>
<comment type="caution">
    <text evidence="2">The sequence shown here is derived from an EMBL/GenBank/DDBJ whole genome shotgun (WGS) entry which is preliminary data.</text>
</comment>
<evidence type="ECO:0000256" key="1">
    <source>
        <dbReference type="RuleBase" id="RU000363"/>
    </source>
</evidence>
<reference evidence="2 3" key="2">
    <citation type="journal article" date="2013" name="Environ. Sci. Technol.">
        <title>The 4-tert-butylphenol-utilizing bacterium Sphingobium fuliginis OMI can degrade bisphenols via phenolic ring hydroxylation and meta-cleavage pathway.</title>
        <authorList>
            <person name="Ogata Y."/>
            <person name="Goda S."/>
            <person name="Toyama T."/>
            <person name="Sei K."/>
            <person name="Ike M."/>
        </authorList>
    </citation>
    <scope>NUCLEOTIDE SEQUENCE [LARGE SCALE GENOMIC DNA]</scope>
    <source>
        <strain evidence="2 3">OMI</strain>
    </source>
</reference>
<protein>
    <submittedName>
        <fullName evidence="2">Short chain dehydrogenase</fullName>
    </submittedName>
</protein>
<sequence length="218" mass="22481">MNAGNAAAETLRAEGADVSAIQLDICDESSVAAAAARIEAETGLDILINNAAIMDEGGEPGGAAPPPSRVPLDAIARTYSTNVLGTLRLTQQLLPVLLRSDAPRIVNVSSRLGSFGHQSDPQWPGRAVNKLGYSSSKAALNMATLMLAYELRDTSVKVNAVSPGIIATDLNGEGAEALRGRPGFGPPEDGADLVARCALLPHDGPSGRFFGPGGELAW</sequence>
<dbReference type="InterPro" id="IPR002347">
    <property type="entry name" value="SDR_fam"/>
</dbReference>
<dbReference type="PRINTS" id="PR00081">
    <property type="entry name" value="GDHRDH"/>
</dbReference>
<evidence type="ECO:0000313" key="3">
    <source>
        <dbReference type="Proteomes" id="UP000221538"/>
    </source>
</evidence>
<proteinExistence type="inferred from homology"/>
<dbReference type="Proteomes" id="UP000221538">
    <property type="component" value="Unassembled WGS sequence"/>
</dbReference>
<dbReference type="PANTHER" id="PTHR43544:SF32">
    <property type="entry name" value="CHAIN DEHYDROGENASE, PUTATIVE (AFU_ORTHOLOGUE AFUA_5G01530)-RELATED"/>
    <property type="match status" value="1"/>
</dbReference>
<dbReference type="GO" id="GO:0019748">
    <property type="term" value="P:secondary metabolic process"/>
    <property type="evidence" value="ECO:0007669"/>
    <property type="project" value="TreeGrafter"/>
</dbReference>
<dbReference type="InterPro" id="IPR036291">
    <property type="entry name" value="NAD(P)-bd_dom_sf"/>
</dbReference>
<gene>
    <name evidence="2" type="ORF">SFOMI_2744</name>
</gene>
<dbReference type="Pfam" id="PF00106">
    <property type="entry name" value="adh_short"/>
    <property type="match status" value="1"/>
</dbReference>
<dbReference type="SUPFAM" id="SSF51735">
    <property type="entry name" value="NAD(P)-binding Rossmann-fold domains"/>
    <property type="match status" value="1"/>
</dbReference>
<dbReference type="PRINTS" id="PR00080">
    <property type="entry name" value="SDRFAMILY"/>
</dbReference>
<dbReference type="PANTHER" id="PTHR43544">
    <property type="entry name" value="SHORT-CHAIN DEHYDROGENASE/REDUCTASE"/>
    <property type="match status" value="1"/>
</dbReference>